<dbReference type="PANTHER" id="PTHR10724">
    <property type="entry name" value="30S RIBOSOMAL PROTEIN S1"/>
    <property type="match status" value="1"/>
</dbReference>
<dbReference type="AlphaFoldDB" id="A0A2M8PBR6"/>
<dbReference type="EMBL" id="PGTM01000228">
    <property type="protein sequence ID" value="PJF34994.1"/>
    <property type="molecule type" value="Genomic_DNA"/>
</dbReference>
<evidence type="ECO:0000256" key="1">
    <source>
        <dbReference type="ARBA" id="ARBA00025604"/>
    </source>
</evidence>
<dbReference type="InterPro" id="IPR003029">
    <property type="entry name" value="S1_domain"/>
</dbReference>
<dbReference type="GO" id="GO:0006412">
    <property type="term" value="P:translation"/>
    <property type="evidence" value="ECO:0007669"/>
    <property type="project" value="TreeGrafter"/>
</dbReference>
<proteinExistence type="predicted"/>
<dbReference type="GO" id="GO:0005737">
    <property type="term" value="C:cytoplasm"/>
    <property type="evidence" value="ECO:0007669"/>
    <property type="project" value="UniProtKB-ARBA"/>
</dbReference>
<dbReference type="PANTHER" id="PTHR10724:SF10">
    <property type="entry name" value="S1 RNA-BINDING DOMAIN-CONTAINING PROTEIN 1"/>
    <property type="match status" value="1"/>
</dbReference>
<dbReference type="FunFam" id="2.40.50.140:FF:000103">
    <property type="entry name" value="protein RRP5 homolog"/>
    <property type="match status" value="1"/>
</dbReference>
<dbReference type="Proteomes" id="UP000229681">
    <property type="component" value="Unassembled WGS sequence"/>
</dbReference>
<feature type="region of interest" description="Disordered" evidence="2">
    <location>
        <begin position="233"/>
        <end position="271"/>
    </location>
</feature>
<evidence type="ECO:0000313" key="4">
    <source>
        <dbReference type="EMBL" id="PJF34994.1"/>
    </source>
</evidence>
<feature type="domain" description="S1 motif" evidence="3">
    <location>
        <begin position="38"/>
        <end position="107"/>
    </location>
</feature>
<feature type="compositionally biased region" description="Basic and acidic residues" evidence="2">
    <location>
        <begin position="254"/>
        <end position="263"/>
    </location>
</feature>
<reference evidence="4 5" key="1">
    <citation type="submission" date="2017-11" db="EMBL/GenBank/DDBJ databases">
        <title>Evolution of Phototrophy in the Chloroflexi Phylum Driven by Horizontal Gene Transfer.</title>
        <authorList>
            <person name="Ward L.M."/>
            <person name="Hemp J."/>
            <person name="Shih P.M."/>
            <person name="Mcglynn S.E."/>
            <person name="Fischer W."/>
        </authorList>
    </citation>
    <scope>NUCLEOTIDE SEQUENCE [LARGE SCALE GENOMIC DNA]</scope>
    <source>
        <strain evidence="4">JP3_13</strain>
    </source>
</reference>
<dbReference type="Pfam" id="PF00575">
    <property type="entry name" value="S1"/>
    <property type="match status" value="2"/>
</dbReference>
<dbReference type="SUPFAM" id="SSF50249">
    <property type="entry name" value="Nucleic acid-binding proteins"/>
    <property type="match status" value="2"/>
</dbReference>
<dbReference type="GO" id="GO:0003735">
    <property type="term" value="F:structural constituent of ribosome"/>
    <property type="evidence" value="ECO:0007669"/>
    <property type="project" value="TreeGrafter"/>
</dbReference>
<feature type="domain" description="S1 motif" evidence="3">
    <location>
        <begin position="120"/>
        <end position="189"/>
    </location>
</feature>
<sequence>MEENAALTQSSAASAPDFAPSADGQAALANALQAVKPKMELQGTVKRVELAGAFIDVGLGKDAFVHISQLSESPVKNVSDVLHEGQAVTVWVHKVDRERGLLEVTMIKPLGLEWHEIRVGDVLTGKIVRIENYGVFVDVGAERPGMVHVKELGYNFKGSPANAYQIGDELTAKVIKVNSRKKQLDLSVKALEVPPVAEAATSEGEDDEKVPSAIELALRRALLNAAEEFPELERALENRGTHKGNNRRAKRREKGSARSKQEEALASSSEG</sequence>
<accession>A0A2M8PBR6</accession>
<dbReference type="InterPro" id="IPR050437">
    <property type="entry name" value="Ribos_protein_bS1-like"/>
</dbReference>
<dbReference type="FunFam" id="2.40.50.140:FF:000051">
    <property type="entry name" value="RNA-binding transcriptional accessory protein"/>
    <property type="match status" value="1"/>
</dbReference>
<evidence type="ECO:0000259" key="3">
    <source>
        <dbReference type="PROSITE" id="PS50126"/>
    </source>
</evidence>
<feature type="compositionally biased region" description="Basic residues" evidence="2">
    <location>
        <begin position="241"/>
        <end position="253"/>
    </location>
</feature>
<protein>
    <recommendedName>
        <fullName evidence="3">S1 motif domain-containing protein</fullName>
    </recommendedName>
</protein>
<dbReference type="Gene3D" id="2.40.50.140">
    <property type="entry name" value="Nucleic acid-binding proteins"/>
    <property type="match status" value="2"/>
</dbReference>
<dbReference type="GO" id="GO:0003729">
    <property type="term" value="F:mRNA binding"/>
    <property type="evidence" value="ECO:0007669"/>
    <property type="project" value="TreeGrafter"/>
</dbReference>
<dbReference type="InterPro" id="IPR012340">
    <property type="entry name" value="NA-bd_OB-fold"/>
</dbReference>
<evidence type="ECO:0000256" key="2">
    <source>
        <dbReference type="SAM" id="MobiDB-lite"/>
    </source>
</evidence>
<dbReference type="SMART" id="SM00316">
    <property type="entry name" value="S1"/>
    <property type="match status" value="2"/>
</dbReference>
<evidence type="ECO:0000313" key="5">
    <source>
        <dbReference type="Proteomes" id="UP000229681"/>
    </source>
</evidence>
<name>A0A2M8PBR6_9CHLR</name>
<dbReference type="PROSITE" id="PS50126">
    <property type="entry name" value="S1"/>
    <property type="match status" value="2"/>
</dbReference>
<organism evidence="4 5">
    <name type="scientific">Candidatus Thermofonsia Clade 1 bacterium</name>
    <dbReference type="NCBI Taxonomy" id="2364210"/>
    <lineage>
        <taxon>Bacteria</taxon>
        <taxon>Bacillati</taxon>
        <taxon>Chloroflexota</taxon>
        <taxon>Candidatus Thermofontia</taxon>
        <taxon>Candidatus Thermofonsia Clade 1</taxon>
    </lineage>
</organism>
<comment type="caution">
    <text evidence="4">The sequence shown here is derived from an EMBL/GenBank/DDBJ whole genome shotgun (WGS) entry which is preliminary data.</text>
</comment>
<comment type="function">
    <text evidence="1">Binds mRNA; thus facilitating recognition of the initiation point. It is needed to translate mRNA with a short Shine-Dalgarno (SD) purine-rich sequence.</text>
</comment>
<gene>
    <name evidence="4" type="ORF">CUN49_12845</name>
</gene>